<sequence>MCFDPHYIVHPTLNRIFKRSSFRTAYLDGETMEVTNPYSFNKRLRDPKYDFKLPKNSDYVAQHYYLFDANTGETHPLFFACPCGKCADCAASRYGELSARLQFEVLSYPVDCRVIFFTLTYRDACLPRDGVCRDDVTDFINRLHINCDRAGLPTGWRTFIVSEYGTDPRYTHRPHYHGLIFGLDLSIFGHIKLFNKMIWKSWNRGKIEWEFARSSHGVSKYCTKYVIKGLNNEFVPKGKNKNFVSMPSKSGGLGVHALKNPEILDKILNSTDGTITVKTHEYNNDGFTFGTSRIRIPRFIIDKLFPCFSRYIPANIKRCCQFAAQAWNILACRDELTDIHPPYALEKFATYLRGFVRHDVPPLVNSIVLEEYPACHYRVFRKIPTARLKKLYNSIIEYLENYRYTIEYALEQVYKRQQFMVQIVPEHKHLNPLDRVGYRSSFISKCYQDSPLDAVLQL</sequence>
<organism evidence="2">
    <name type="scientific">Peromfec virus RodF8_9</name>
    <dbReference type="NCBI Taxonomy" id="2929390"/>
    <lineage>
        <taxon>Viruses</taxon>
        <taxon>Monodnaviria</taxon>
        <taxon>Sangervirae</taxon>
        <taxon>Phixviricota</taxon>
        <taxon>Malgrandaviricetes</taxon>
        <taxon>Petitvirales</taxon>
        <taxon>Microviridae</taxon>
    </lineage>
</organism>
<protein>
    <submittedName>
        <fullName evidence="2">Replication initiator protein</fullName>
    </submittedName>
</protein>
<dbReference type="InterPro" id="IPR056906">
    <property type="entry name" value="ORF2/G2P_dom"/>
</dbReference>
<dbReference type="Pfam" id="PF23343">
    <property type="entry name" value="REP_ORF2-G2P"/>
    <property type="match status" value="1"/>
</dbReference>
<evidence type="ECO:0000313" key="2">
    <source>
        <dbReference type="EMBL" id="UPW41728.1"/>
    </source>
</evidence>
<accession>A0A976R8U0</accession>
<proteinExistence type="predicted"/>
<reference evidence="2" key="1">
    <citation type="submission" date="2022-02" db="EMBL/GenBank/DDBJ databases">
        <title>Towards deciphering the DNA virus diversity associated with rodent species in the families Cricetidae and Heteromyidae.</title>
        <authorList>
            <person name="Lund M."/>
            <person name="Larsen B.B."/>
            <person name="Gryseels S."/>
            <person name="Kraberger S."/>
            <person name="Rowsey D.M."/>
            <person name="Steger L."/>
            <person name="Yule K.M."/>
            <person name="Upham N.S."/>
            <person name="Worobey M."/>
            <person name="Van Doorslaer K."/>
            <person name="Varsani A."/>
        </authorList>
    </citation>
    <scope>NUCLEOTIDE SEQUENCE</scope>
    <source>
        <strain evidence="2">NeonRodF8_9</strain>
    </source>
</reference>
<feature type="domain" description="Replication-associated protein ORF2/G2P" evidence="1">
    <location>
        <begin position="115"/>
        <end position="228"/>
    </location>
</feature>
<evidence type="ECO:0000259" key="1">
    <source>
        <dbReference type="Pfam" id="PF23343"/>
    </source>
</evidence>
<name>A0A976R8U0_9VIRU</name>
<dbReference type="EMBL" id="OM869655">
    <property type="protein sequence ID" value="UPW41728.1"/>
    <property type="molecule type" value="Genomic_DNA"/>
</dbReference>